<dbReference type="InParanoid" id="A0A1B7MD56"/>
<dbReference type="Proteomes" id="UP000092154">
    <property type="component" value="Unassembled WGS sequence"/>
</dbReference>
<accession>A0A1B7MD56</accession>
<feature type="domain" description="Glycosyl hydrolase family 31 C-terminal" evidence="1">
    <location>
        <begin position="27"/>
        <end position="116"/>
    </location>
</feature>
<dbReference type="Gene3D" id="3.20.20.80">
    <property type="entry name" value="Glycosidases"/>
    <property type="match status" value="1"/>
</dbReference>
<feature type="non-terminal residue" evidence="2">
    <location>
        <position position="1"/>
    </location>
</feature>
<proteinExistence type="predicted"/>
<dbReference type="OrthoDB" id="3255498at2759"/>
<sequence>ASRIAIAARYALLPYWYTLFANASMAGVPPVRALFYEFPDEPELFTVDRQWLVGNDILVTPVLTPGATTVDGIFPGRGSVIWRDWYTHAVVNATSGGNTTLDAPISHINVHIRDTSALLLHQEPGYTIYETREGPYALLVSLNAAGTAFGTAYVDDGISFPPGLSRSLTFQAAEGALKIESDGGYEMQQKLEMITVLGVQKPTQVTLAGGIVQEWTYEETIKELVVSNACVDLNGQVTLTWK</sequence>
<dbReference type="EMBL" id="KV450318">
    <property type="protein sequence ID" value="OAX30532.1"/>
    <property type="molecule type" value="Genomic_DNA"/>
</dbReference>
<dbReference type="SUPFAM" id="SSF51011">
    <property type="entry name" value="Glycosyl hydrolase domain"/>
    <property type="match status" value="1"/>
</dbReference>
<dbReference type="PANTHER" id="PTHR22762">
    <property type="entry name" value="ALPHA-GLUCOSIDASE"/>
    <property type="match status" value="1"/>
</dbReference>
<evidence type="ECO:0000259" key="1">
    <source>
        <dbReference type="Pfam" id="PF21365"/>
    </source>
</evidence>
<dbReference type="AlphaFoldDB" id="A0A1B7MD56"/>
<dbReference type="GO" id="GO:0004553">
    <property type="term" value="F:hydrolase activity, hydrolyzing O-glycosyl compounds"/>
    <property type="evidence" value="ECO:0007669"/>
    <property type="project" value="TreeGrafter"/>
</dbReference>
<dbReference type="InterPro" id="IPR048395">
    <property type="entry name" value="Glyco_hydro_31_C"/>
</dbReference>
<dbReference type="Gene3D" id="2.60.40.1180">
    <property type="entry name" value="Golgi alpha-mannosidase II"/>
    <property type="match status" value="2"/>
</dbReference>
<evidence type="ECO:0000313" key="2">
    <source>
        <dbReference type="EMBL" id="OAX30532.1"/>
    </source>
</evidence>
<dbReference type="STRING" id="1314800.A0A1B7MD56"/>
<reference evidence="2 3" key="1">
    <citation type="submission" date="2016-06" db="EMBL/GenBank/DDBJ databases">
        <title>Comparative genomics of the ectomycorrhizal sister species Rhizopogon vinicolor and Rhizopogon vesiculosus (Basidiomycota: Boletales) reveals a divergence of the mating type B locus.</title>
        <authorList>
            <consortium name="DOE Joint Genome Institute"/>
            <person name="Mujic A.B."/>
            <person name="Kuo A."/>
            <person name="Tritt A."/>
            <person name="Lipzen A."/>
            <person name="Chen C."/>
            <person name="Johnson J."/>
            <person name="Sharma A."/>
            <person name="Barry K."/>
            <person name="Grigoriev I.V."/>
            <person name="Spatafora J.W."/>
        </authorList>
    </citation>
    <scope>NUCLEOTIDE SEQUENCE [LARGE SCALE GENOMIC DNA]</scope>
    <source>
        <strain evidence="2 3">AM-OR11-026</strain>
    </source>
</reference>
<name>A0A1B7MD56_9AGAM</name>
<organism evidence="2 3">
    <name type="scientific">Rhizopogon vinicolor AM-OR11-026</name>
    <dbReference type="NCBI Taxonomy" id="1314800"/>
    <lineage>
        <taxon>Eukaryota</taxon>
        <taxon>Fungi</taxon>
        <taxon>Dikarya</taxon>
        <taxon>Basidiomycota</taxon>
        <taxon>Agaricomycotina</taxon>
        <taxon>Agaricomycetes</taxon>
        <taxon>Agaricomycetidae</taxon>
        <taxon>Boletales</taxon>
        <taxon>Suillineae</taxon>
        <taxon>Rhizopogonaceae</taxon>
        <taxon>Rhizopogon</taxon>
    </lineage>
</organism>
<dbReference type="PANTHER" id="PTHR22762:SF133">
    <property type="entry name" value="P-TYPE DOMAIN-CONTAINING PROTEIN"/>
    <property type="match status" value="1"/>
</dbReference>
<gene>
    <name evidence="2" type="ORF">K503DRAFT_705141</name>
</gene>
<dbReference type="InterPro" id="IPR013780">
    <property type="entry name" value="Glyco_hydro_b"/>
</dbReference>
<keyword evidence="3" id="KW-1185">Reference proteome</keyword>
<dbReference type="Pfam" id="PF21365">
    <property type="entry name" value="Glyco_hydro_31_3rd"/>
    <property type="match status" value="1"/>
</dbReference>
<protein>
    <recommendedName>
        <fullName evidence="1">Glycosyl hydrolase family 31 C-terminal domain-containing protein</fullName>
    </recommendedName>
</protein>
<evidence type="ECO:0000313" key="3">
    <source>
        <dbReference type="Proteomes" id="UP000092154"/>
    </source>
</evidence>